<protein>
    <submittedName>
        <fullName evidence="1">Uncharacterized protein</fullName>
    </submittedName>
</protein>
<dbReference type="Proteomes" id="UP001174936">
    <property type="component" value="Unassembled WGS sequence"/>
</dbReference>
<dbReference type="AlphaFoldDB" id="A0AA39YGK9"/>
<accession>A0AA39YGK9</accession>
<sequence>MHWQPGRVLHLGRFLSSQLTLQSLDTLAAGGLITSNVLASAHPLSSSRWPDADRLCSTTLKSLGLCKRGVEHDGLKLSQQCGHELAQPTPSNLQVQQLLRCQPPVLSVSMHENLTPPRIWMGAASHAIRSSRFPKFQELRLSDSCTVQQSCSPQSVVWHNSCTSLAPPCAHEHGRSQTGHCPRC</sequence>
<gene>
    <name evidence="1" type="ORF">B0T16DRAFT_81087</name>
</gene>
<organism evidence="1 2">
    <name type="scientific">Cercophora newfieldiana</name>
    <dbReference type="NCBI Taxonomy" id="92897"/>
    <lineage>
        <taxon>Eukaryota</taxon>
        <taxon>Fungi</taxon>
        <taxon>Dikarya</taxon>
        <taxon>Ascomycota</taxon>
        <taxon>Pezizomycotina</taxon>
        <taxon>Sordariomycetes</taxon>
        <taxon>Sordariomycetidae</taxon>
        <taxon>Sordariales</taxon>
        <taxon>Lasiosphaeriaceae</taxon>
        <taxon>Cercophora</taxon>
    </lineage>
</organism>
<reference evidence="1" key="1">
    <citation type="submission" date="2023-06" db="EMBL/GenBank/DDBJ databases">
        <title>Genome-scale phylogeny and comparative genomics of the fungal order Sordariales.</title>
        <authorList>
            <consortium name="Lawrence Berkeley National Laboratory"/>
            <person name="Hensen N."/>
            <person name="Bonometti L."/>
            <person name="Westerberg I."/>
            <person name="Brannstrom I.O."/>
            <person name="Guillou S."/>
            <person name="Cros-Aarteil S."/>
            <person name="Calhoun S."/>
            <person name="Haridas S."/>
            <person name="Kuo A."/>
            <person name="Mondo S."/>
            <person name="Pangilinan J."/>
            <person name="Riley R."/>
            <person name="Labutti K."/>
            <person name="Andreopoulos B."/>
            <person name="Lipzen A."/>
            <person name="Chen C."/>
            <person name="Yanf M."/>
            <person name="Daum C."/>
            <person name="Ng V."/>
            <person name="Clum A."/>
            <person name="Steindorff A."/>
            <person name="Ohm R."/>
            <person name="Martin F."/>
            <person name="Silar P."/>
            <person name="Natvig D."/>
            <person name="Lalanne C."/>
            <person name="Gautier V."/>
            <person name="Ament-Velasquez S.L."/>
            <person name="Kruys A."/>
            <person name="Hutchinson M.I."/>
            <person name="Powell A.J."/>
            <person name="Barry K."/>
            <person name="Miller A.N."/>
            <person name="Grigoriev I.V."/>
            <person name="Debuchy R."/>
            <person name="Gladieux P."/>
            <person name="Thoren M.H."/>
            <person name="Johannesson H."/>
        </authorList>
    </citation>
    <scope>NUCLEOTIDE SEQUENCE</scope>
    <source>
        <strain evidence="1">SMH2532-1</strain>
    </source>
</reference>
<dbReference type="EMBL" id="JAULSV010000002">
    <property type="protein sequence ID" value="KAK0651520.1"/>
    <property type="molecule type" value="Genomic_DNA"/>
</dbReference>
<name>A0AA39YGK9_9PEZI</name>
<proteinExistence type="predicted"/>
<evidence type="ECO:0000313" key="2">
    <source>
        <dbReference type="Proteomes" id="UP001174936"/>
    </source>
</evidence>
<keyword evidence="2" id="KW-1185">Reference proteome</keyword>
<evidence type="ECO:0000313" key="1">
    <source>
        <dbReference type="EMBL" id="KAK0651520.1"/>
    </source>
</evidence>
<comment type="caution">
    <text evidence="1">The sequence shown here is derived from an EMBL/GenBank/DDBJ whole genome shotgun (WGS) entry which is preliminary data.</text>
</comment>